<sequence>MRITSIELLLDASLEAAVRSEWQVLADARLSSLAAHTSASNRPHVTLLVREEVAQRTFAAPVAHLPLPLTLEPPSVFAHGDRGVLVRRVVVTPELADLHREVHREAGPGDDKPHTRPGEWTPHVTLARRLRLADLDAATAILGAELHGQAVGMRRWDAGTRTVTLLG</sequence>
<protein>
    <recommendedName>
        <fullName evidence="4">2'-5' RNA ligase family protein</fullName>
    </recommendedName>
</protein>
<dbReference type="OrthoDB" id="3397424at2"/>
<dbReference type="KEGG" id="moj:D7D94_11440"/>
<name>A0A6I6E2U2_9MICO</name>
<dbReference type="Proteomes" id="UP000422989">
    <property type="component" value="Chromosome"/>
</dbReference>
<dbReference type="InterPro" id="IPR009097">
    <property type="entry name" value="Cyclic_Pdiesterase"/>
</dbReference>
<proteinExistence type="predicted"/>
<organism evidence="2 3">
    <name type="scientific">Microbacterium oryzae</name>
    <dbReference type="NCBI Taxonomy" id="743009"/>
    <lineage>
        <taxon>Bacteria</taxon>
        <taxon>Bacillati</taxon>
        <taxon>Actinomycetota</taxon>
        <taxon>Actinomycetes</taxon>
        <taxon>Micrococcales</taxon>
        <taxon>Microbacteriaceae</taxon>
        <taxon>Microbacterium</taxon>
    </lineage>
</organism>
<dbReference type="AlphaFoldDB" id="A0A6I6E2U2"/>
<reference evidence="2 3" key="1">
    <citation type="submission" date="2018-09" db="EMBL/GenBank/DDBJ databases">
        <title>Whole genome sequencing of Microbacterium oryzae strain MB-10T.</title>
        <authorList>
            <person name="Das S.K."/>
        </authorList>
    </citation>
    <scope>NUCLEOTIDE SEQUENCE [LARGE SCALE GENOMIC DNA]</scope>
    <source>
        <strain evidence="2 3">MB-10</strain>
    </source>
</reference>
<evidence type="ECO:0000256" key="1">
    <source>
        <dbReference type="SAM" id="MobiDB-lite"/>
    </source>
</evidence>
<evidence type="ECO:0000313" key="2">
    <source>
        <dbReference type="EMBL" id="QGU28219.1"/>
    </source>
</evidence>
<evidence type="ECO:0000313" key="3">
    <source>
        <dbReference type="Proteomes" id="UP000422989"/>
    </source>
</evidence>
<feature type="region of interest" description="Disordered" evidence="1">
    <location>
        <begin position="102"/>
        <end position="121"/>
    </location>
</feature>
<dbReference type="Gene3D" id="3.90.1140.10">
    <property type="entry name" value="Cyclic phosphodiesterase"/>
    <property type="match status" value="1"/>
</dbReference>
<dbReference type="EMBL" id="CP032550">
    <property type="protein sequence ID" value="QGU28219.1"/>
    <property type="molecule type" value="Genomic_DNA"/>
</dbReference>
<feature type="compositionally biased region" description="Basic and acidic residues" evidence="1">
    <location>
        <begin position="102"/>
        <end position="117"/>
    </location>
</feature>
<dbReference type="SUPFAM" id="SSF55144">
    <property type="entry name" value="LigT-like"/>
    <property type="match status" value="1"/>
</dbReference>
<keyword evidence="3" id="KW-1185">Reference proteome</keyword>
<evidence type="ECO:0008006" key="4">
    <source>
        <dbReference type="Google" id="ProtNLM"/>
    </source>
</evidence>
<dbReference type="RefSeq" id="WP_156242731.1">
    <property type="nucleotide sequence ID" value="NZ_BAAAZL010000004.1"/>
</dbReference>
<dbReference type="Pfam" id="PF13563">
    <property type="entry name" value="2_5_RNA_ligase2"/>
    <property type="match status" value="1"/>
</dbReference>
<accession>A0A6I6E2U2</accession>
<gene>
    <name evidence="2" type="ORF">D7D94_11440</name>
</gene>